<evidence type="ECO:0000313" key="3">
    <source>
        <dbReference type="Proteomes" id="UP001142393"/>
    </source>
</evidence>
<dbReference type="AlphaFoldDB" id="A0A9W8NSM5"/>
<feature type="domain" description="Fungal-type protein kinase" evidence="1">
    <location>
        <begin position="2"/>
        <end position="95"/>
    </location>
</feature>
<sequence>DPCRRFTFGTTIENRATRLWLLSRVTLLRTKPFDFIKVGLCVHFSDCWFYGRDRRQLVVVLLSLAFSAMNQTGWDPTIKLSHLDKSGQRQYEIKINNNS</sequence>
<accession>A0A9W8NSM5</accession>
<organism evidence="2 3">
    <name type="scientific">Lentinula detonsa</name>
    <dbReference type="NCBI Taxonomy" id="2804962"/>
    <lineage>
        <taxon>Eukaryota</taxon>
        <taxon>Fungi</taxon>
        <taxon>Dikarya</taxon>
        <taxon>Basidiomycota</taxon>
        <taxon>Agaricomycotina</taxon>
        <taxon>Agaricomycetes</taxon>
        <taxon>Agaricomycetidae</taxon>
        <taxon>Agaricales</taxon>
        <taxon>Marasmiineae</taxon>
        <taxon>Omphalotaceae</taxon>
        <taxon>Lentinula</taxon>
    </lineage>
</organism>
<protein>
    <recommendedName>
        <fullName evidence="1">Fungal-type protein kinase domain-containing protein</fullName>
    </recommendedName>
</protein>
<dbReference type="Pfam" id="PF17667">
    <property type="entry name" value="Pkinase_fungal"/>
    <property type="match status" value="1"/>
</dbReference>
<keyword evidence="3" id="KW-1185">Reference proteome</keyword>
<feature type="non-terminal residue" evidence="2">
    <location>
        <position position="1"/>
    </location>
</feature>
<reference evidence="2 3" key="1">
    <citation type="journal article" date="2023" name="Proc. Natl. Acad. Sci. U.S.A.">
        <title>A global phylogenomic analysis of the shiitake genus Lentinula.</title>
        <authorList>
            <person name="Sierra-Patev S."/>
            <person name="Min B."/>
            <person name="Naranjo-Ortiz M."/>
            <person name="Looney B."/>
            <person name="Konkel Z."/>
            <person name="Slot J.C."/>
            <person name="Sakamoto Y."/>
            <person name="Steenwyk J.L."/>
            <person name="Rokas A."/>
            <person name="Carro J."/>
            <person name="Camarero S."/>
            <person name="Ferreira P."/>
            <person name="Molpeceres G."/>
            <person name="Ruiz-Duenas F.J."/>
            <person name="Serrano A."/>
            <person name="Henrissat B."/>
            <person name="Drula E."/>
            <person name="Hughes K.W."/>
            <person name="Mata J.L."/>
            <person name="Ishikawa N.K."/>
            <person name="Vargas-Isla R."/>
            <person name="Ushijima S."/>
            <person name="Smith C.A."/>
            <person name="Donoghue J."/>
            <person name="Ahrendt S."/>
            <person name="Andreopoulos W."/>
            <person name="He G."/>
            <person name="LaButti K."/>
            <person name="Lipzen A."/>
            <person name="Ng V."/>
            <person name="Riley R."/>
            <person name="Sandor L."/>
            <person name="Barry K."/>
            <person name="Martinez A.T."/>
            <person name="Xiao Y."/>
            <person name="Gibbons J.G."/>
            <person name="Terashima K."/>
            <person name="Grigoriev I.V."/>
            <person name="Hibbett D."/>
        </authorList>
    </citation>
    <scope>NUCLEOTIDE SEQUENCE [LARGE SCALE GENOMIC DNA]</scope>
    <source>
        <strain evidence="2 3">TFB7810</strain>
    </source>
</reference>
<name>A0A9W8NSM5_9AGAR</name>
<evidence type="ECO:0000313" key="2">
    <source>
        <dbReference type="EMBL" id="KAJ3739995.1"/>
    </source>
</evidence>
<dbReference type="Proteomes" id="UP001142393">
    <property type="component" value="Unassembled WGS sequence"/>
</dbReference>
<proteinExistence type="predicted"/>
<comment type="caution">
    <text evidence="2">The sequence shown here is derived from an EMBL/GenBank/DDBJ whole genome shotgun (WGS) entry which is preliminary data.</text>
</comment>
<evidence type="ECO:0000259" key="1">
    <source>
        <dbReference type="Pfam" id="PF17667"/>
    </source>
</evidence>
<dbReference type="EMBL" id="JANVFU010000016">
    <property type="protein sequence ID" value="KAJ3739995.1"/>
    <property type="molecule type" value="Genomic_DNA"/>
</dbReference>
<dbReference type="InterPro" id="IPR040976">
    <property type="entry name" value="Pkinase_fungal"/>
</dbReference>
<gene>
    <name evidence="2" type="ORF">DFH05DRAFT_1406212</name>
</gene>